<evidence type="ECO:0000313" key="6">
    <source>
        <dbReference type="Proteomes" id="UP000717585"/>
    </source>
</evidence>
<dbReference type="AlphaFoldDB" id="A0A8J6E194"/>
<evidence type="ECO:0000313" key="5">
    <source>
        <dbReference type="EMBL" id="KAG9392786.1"/>
    </source>
</evidence>
<dbReference type="InterPro" id="IPR011989">
    <property type="entry name" value="ARM-like"/>
</dbReference>
<comment type="caution">
    <text evidence="5">The sequence shown here is derived from an EMBL/GenBank/DDBJ whole genome shotgun (WGS) entry which is preliminary data.</text>
</comment>
<dbReference type="PANTHER" id="PTHR10943:SF1">
    <property type="entry name" value="26S PROTEASOME NON-ATPASE REGULATORY SUBUNIT 2"/>
    <property type="match status" value="1"/>
</dbReference>
<feature type="domain" description="26S proteasome non-ATPase regulatory subunit RPN1 C-terminal" evidence="4">
    <location>
        <begin position="692"/>
        <end position="741"/>
    </location>
</feature>
<dbReference type="PANTHER" id="PTHR10943">
    <property type="entry name" value="26S PROTEASOME NON-ATPASE REGULATORY SUBUNIT"/>
    <property type="match status" value="1"/>
</dbReference>
<keyword evidence="6" id="KW-1185">Reference proteome</keyword>
<reference evidence="5" key="1">
    <citation type="submission" date="2021-05" db="EMBL/GenBank/DDBJ databases">
        <title>A free-living protist that lacks canonical eukaryotic 1 DNA replication and segregation systems.</title>
        <authorList>
            <person name="Salas-Leiva D.E."/>
            <person name="Tromer E.C."/>
            <person name="Curtis B.A."/>
            <person name="Jerlstrom-Hultqvist J."/>
            <person name="Kolisko M."/>
            <person name="Yi Z."/>
            <person name="Salas-Leiva J.S."/>
            <person name="Gallot-Lavallee L."/>
            <person name="Kops G.J.P.L."/>
            <person name="Archibald J.M."/>
            <person name="Simpson A.G.B."/>
            <person name="Roger A.J."/>
        </authorList>
    </citation>
    <scope>NUCLEOTIDE SEQUENCE</scope>
    <source>
        <strain evidence="5">BICM</strain>
    </source>
</reference>
<dbReference type="Proteomes" id="UP000717585">
    <property type="component" value="Unassembled WGS sequence"/>
</dbReference>
<dbReference type="Pfam" id="PF17781">
    <property type="entry name" value="RPN1_RPN2_N"/>
    <property type="match status" value="1"/>
</dbReference>
<dbReference type="Gene3D" id="1.25.10.10">
    <property type="entry name" value="Leucine-rich Repeat Variant"/>
    <property type="match status" value="1"/>
</dbReference>
<dbReference type="EMBL" id="JAHDYR010000032">
    <property type="protein sequence ID" value="KAG9392786.1"/>
    <property type="molecule type" value="Genomic_DNA"/>
</dbReference>
<dbReference type="GO" id="GO:0008540">
    <property type="term" value="C:proteasome regulatory particle, base subcomplex"/>
    <property type="evidence" value="ECO:0007669"/>
    <property type="project" value="TreeGrafter"/>
</dbReference>
<protein>
    <recommendedName>
        <fullName evidence="7">26S proteasome non-ATPase regulatory subunit 2</fullName>
    </recommendedName>
</protein>
<evidence type="ECO:0008006" key="7">
    <source>
        <dbReference type="Google" id="ProtNLM"/>
    </source>
</evidence>
<sequence>MTEVTKDTELEPIFTTIDRLLEENNLQDIVKSIDQANLPNVTLYIEQVVDNSPLDQRVALLNTLRGIQLHFGGEIEGFLTALRVFHLTNDPTLVQDSFNRVQDNHDMLHQMCFILAANGQVSLAPSDLDNVSKSILGNRLLSRTFNLLADRLDLNEPKTLEAIFRSHDADGTRVRPSLLGTDTVSMLDSLVNAVVNAGFGTDGLFTSVEKRSPDPAAHVAGINRLVMTASLGFIHMWSFDEGPNKIAPYLLCEDNDVVAGACLALGTVFAGVQSDYDVPLHMLTPHLSSSEERIRVCAALGIGIAYAGTDRGDVVETLLSADIQGDYRFGAHIALAVGLIAIRTGNAAYANIVIALTAEVPAETIEASQYTKLYALSLALMFFGQKDAESTVADDLLTAWPDKPRAMAAALVRATAIAGHSDVLAHQDAAHSLAALLSEDRTVESDFIKKKSEDDANPGLSDKPTSLAAMFAARDQPKSAPVPTDEASPLPPTLMALSLGHLGDDLTQPLLGRLFDRIHHYGTTASQRVLPLAASMGSLGVPDQALAAGLHRMAHNSDEAASFNAIVSLGLLGAGTGDAHIAQTLKTLRKYYKSSSVHQGAVRLAHGLLHAGKGLIGVHTVHMDKKLLRPTAIAGILTTALAMCSHESFLKEDMILFFPLALAMTPRCVSTVDAALNPIGASVKVGQKIDIVGLAGKPRKIAGFQSHVSPVVCGLDNVAEVVEGEFEPLTSLHEGVLICKVHKDVEHDDVD</sequence>
<organism evidence="5 6">
    <name type="scientific">Carpediemonas membranifera</name>
    <dbReference type="NCBI Taxonomy" id="201153"/>
    <lineage>
        <taxon>Eukaryota</taxon>
        <taxon>Metamonada</taxon>
        <taxon>Carpediemonas-like organisms</taxon>
        <taxon>Carpediemonas</taxon>
    </lineage>
</organism>
<dbReference type="SUPFAM" id="SSF48371">
    <property type="entry name" value="ARM repeat"/>
    <property type="match status" value="1"/>
</dbReference>
<dbReference type="InterPro" id="IPR016024">
    <property type="entry name" value="ARM-type_fold"/>
</dbReference>
<proteinExistence type="predicted"/>
<evidence type="ECO:0000259" key="3">
    <source>
        <dbReference type="Pfam" id="PF17781"/>
    </source>
</evidence>
<dbReference type="GO" id="GO:0005634">
    <property type="term" value="C:nucleus"/>
    <property type="evidence" value="ECO:0007669"/>
    <property type="project" value="TreeGrafter"/>
</dbReference>
<dbReference type="GO" id="GO:0043161">
    <property type="term" value="P:proteasome-mediated ubiquitin-dependent protein catabolic process"/>
    <property type="evidence" value="ECO:0007669"/>
    <property type="project" value="TreeGrafter"/>
</dbReference>
<dbReference type="GO" id="GO:0034515">
    <property type="term" value="C:proteasome storage granule"/>
    <property type="evidence" value="ECO:0007669"/>
    <property type="project" value="TreeGrafter"/>
</dbReference>
<dbReference type="InterPro" id="IPR040892">
    <property type="entry name" value="RPN1_N"/>
</dbReference>
<keyword evidence="1" id="KW-0677">Repeat</keyword>
<keyword evidence="2" id="KW-0647">Proteasome</keyword>
<evidence type="ECO:0000259" key="4">
    <source>
        <dbReference type="Pfam" id="PF18051"/>
    </source>
</evidence>
<evidence type="ECO:0000256" key="1">
    <source>
        <dbReference type="ARBA" id="ARBA00022737"/>
    </source>
</evidence>
<name>A0A8J6E194_9EUKA</name>
<evidence type="ECO:0000256" key="2">
    <source>
        <dbReference type="ARBA" id="ARBA00022942"/>
    </source>
</evidence>
<accession>A0A8J6E194</accession>
<dbReference type="OrthoDB" id="10252509at2759"/>
<gene>
    <name evidence="5" type="ORF">J8273_5818</name>
</gene>
<dbReference type="Pfam" id="PF18051">
    <property type="entry name" value="RPN1_C"/>
    <property type="match status" value="1"/>
</dbReference>
<dbReference type="InterPro" id="IPR041433">
    <property type="entry name" value="RPN1_C"/>
</dbReference>
<feature type="domain" description="RPN1 N-terminal" evidence="3">
    <location>
        <begin position="16"/>
        <end position="167"/>
    </location>
</feature>